<reference evidence="1 2" key="1">
    <citation type="journal article" date="2016" name="Mol. Biol. Evol.">
        <title>Comparative Genomics of Early-Diverging Mushroom-Forming Fungi Provides Insights into the Origins of Lignocellulose Decay Capabilities.</title>
        <authorList>
            <person name="Nagy L.G."/>
            <person name="Riley R."/>
            <person name="Tritt A."/>
            <person name="Adam C."/>
            <person name="Daum C."/>
            <person name="Floudas D."/>
            <person name="Sun H."/>
            <person name="Yadav J.S."/>
            <person name="Pangilinan J."/>
            <person name="Larsson K.H."/>
            <person name="Matsuura K."/>
            <person name="Barry K."/>
            <person name="Labutti K."/>
            <person name="Kuo R."/>
            <person name="Ohm R.A."/>
            <person name="Bhattacharya S.S."/>
            <person name="Shirouzu T."/>
            <person name="Yoshinaga Y."/>
            <person name="Martin F.M."/>
            <person name="Grigoriev I.V."/>
            <person name="Hibbett D.S."/>
        </authorList>
    </citation>
    <scope>NUCLEOTIDE SEQUENCE [LARGE SCALE GENOMIC DNA]</scope>
    <source>
        <strain evidence="1 2">HHB10207 ss-3</strain>
    </source>
</reference>
<dbReference type="EMBL" id="KV428008">
    <property type="protein sequence ID" value="KZT43263.1"/>
    <property type="molecule type" value="Genomic_DNA"/>
</dbReference>
<sequence length="173" mass="19223">MARSKFTDASHLPLHCRFSLLPQRVFHNAVNPAAHSSSVRAQPRLKDNRSSMLGSTHALSIHLRRSSVRMSSFVLALQPQPGSEAREMAGDIVYIDSDADDSVSPFISENQCDHNLFKSLFNNQWPPSAFILEIRCVGTWRPTSIQLLQRPSASSPFPKAMAVLSSIQLSRPL</sequence>
<accession>A0A166I0M8</accession>
<gene>
    <name evidence="1" type="ORF">SISSUDRAFT_681818</name>
</gene>
<evidence type="ECO:0000313" key="2">
    <source>
        <dbReference type="Proteomes" id="UP000076798"/>
    </source>
</evidence>
<dbReference type="Proteomes" id="UP000076798">
    <property type="component" value="Unassembled WGS sequence"/>
</dbReference>
<protein>
    <submittedName>
        <fullName evidence="1">Uncharacterized protein</fullName>
    </submittedName>
</protein>
<evidence type="ECO:0000313" key="1">
    <source>
        <dbReference type="EMBL" id="KZT43263.1"/>
    </source>
</evidence>
<dbReference type="AlphaFoldDB" id="A0A166I0M8"/>
<proteinExistence type="predicted"/>
<organism evidence="1 2">
    <name type="scientific">Sistotremastrum suecicum HHB10207 ss-3</name>
    <dbReference type="NCBI Taxonomy" id="1314776"/>
    <lineage>
        <taxon>Eukaryota</taxon>
        <taxon>Fungi</taxon>
        <taxon>Dikarya</taxon>
        <taxon>Basidiomycota</taxon>
        <taxon>Agaricomycotina</taxon>
        <taxon>Agaricomycetes</taxon>
        <taxon>Sistotremastrales</taxon>
        <taxon>Sistotremastraceae</taxon>
        <taxon>Sistotremastrum</taxon>
    </lineage>
</organism>
<name>A0A166I0M8_9AGAM</name>
<keyword evidence="2" id="KW-1185">Reference proteome</keyword>